<evidence type="ECO:0000313" key="8">
    <source>
        <dbReference type="Proteomes" id="UP000276770"/>
    </source>
</evidence>
<evidence type="ECO:0000256" key="1">
    <source>
        <dbReference type="ARBA" id="ARBA00004370"/>
    </source>
</evidence>
<dbReference type="EMBL" id="RCVZ01000025">
    <property type="protein sequence ID" value="RLQ91090.1"/>
    <property type="molecule type" value="Genomic_DNA"/>
</dbReference>
<dbReference type="GO" id="GO:0016758">
    <property type="term" value="F:hexosyltransferase activity"/>
    <property type="evidence" value="ECO:0007669"/>
    <property type="project" value="InterPro"/>
</dbReference>
<feature type="domain" description="Glycosyl transferase family 28 C-terminal" evidence="5">
    <location>
        <begin position="236"/>
        <end position="366"/>
    </location>
</feature>
<dbReference type="Pfam" id="PF06925">
    <property type="entry name" value="MGDG_synth"/>
    <property type="match status" value="1"/>
</dbReference>
<keyword evidence="8" id="KW-1185">Reference proteome</keyword>
<dbReference type="GO" id="GO:0009247">
    <property type="term" value="P:glycolipid biosynthetic process"/>
    <property type="evidence" value="ECO:0007669"/>
    <property type="project" value="InterPro"/>
</dbReference>
<evidence type="ECO:0000256" key="2">
    <source>
        <dbReference type="ARBA" id="ARBA00006962"/>
    </source>
</evidence>
<dbReference type="Gene3D" id="3.40.50.2000">
    <property type="entry name" value="Glycogen Phosphorylase B"/>
    <property type="match status" value="1"/>
</dbReference>
<keyword evidence="3" id="KW-0328">Glycosyltransferase</keyword>
<evidence type="ECO:0000259" key="5">
    <source>
        <dbReference type="Pfam" id="PF04101"/>
    </source>
</evidence>
<comment type="caution">
    <text evidence="7">The sequence shown here is derived from an EMBL/GenBank/DDBJ whole genome shotgun (WGS) entry which is preliminary data.</text>
</comment>
<evidence type="ECO:0000259" key="6">
    <source>
        <dbReference type="Pfam" id="PF06925"/>
    </source>
</evidence>
<evidence type="ECO:0000256" key="3">
    <source>
        <dbReference type="ARBA" id="ARBA00022676"/>
    </source>
</evidence>
<name>A0A3L7JKU2_9BACI</name>
<dbReference type="PANTHER" id="PTHR43025">
    <property type="entry name" value="MONOGALACTOSYLDIACYLGLYCEROL SYNTHASE"/>
    <property type="match status" value="1"/>
</dbReference>
<organism evidence="7 8">
    <name type="scientific">Falsibacillus albus</name>
    <dbReference type="NCBI Taxonomy" id="2478915"/>
    <lineage>
        <taxon>Bacteria</taxon>
        <taxon>Bacillati</taxon>
        <taxon>Bacillota</taxon>
        <taxon>Bacilli</taxon>
        <taxon>Bacillales</taxon>
        <taxon>Bacillaceae</taxon>
        <taxon>Falsibacillus</taxon>
    </lineage>
</organism>
<proteinExistence type="inferred from homology"/>
<dbReference type="PANTHER" id="PTHR43025:SF3">
    <property type="entry name" value="MONOGALACTOSYLDIACYLGLYCEROL SYNTHASE 1, CHLOROPLASTIC"/>
    <property type="match status" value="1"/>
</dbReference>
<dbReference type="InterPro" id="IPR050519">
    <property type="entry name" value="Glycosyltransf_28_UgtP"/>
</dbReference>
<keyword evidence="4 7" id="KW-0808">Transferase</keyword>
<accession>A0A3L7JKU2</accession>
<dbReference type="Proteomes" id="UP000276770">
    <property type="component" value="Unassembled WGS sequence"/>
</dbReference>
<sequence>MERPVMMCMKKILIFSSDYGEGHKQAAHALNQETKVFSEPSQIQVMDFMQLVHPVMNPLFRTMFLKSISKFPSLYGFLYTKTSNLQLSHDMAKWSLFYARKVINYIDQFKPDVIVSTFPFASGCLSGLKSKGFVKAPIVTVITDFAHHRVWIHPYTDQYLVGAKSVADYLMNCGVDESKISITGIPIRKEEHLPGSKPFLKKRFELDPHKPVVLVMAGAYGLFGENMFTVLEEMAELPVQFVIVCGHNRKLYLSLLKKVPSGAINIKILGYTIEIMEYMFIADLLISKPGGLTISEAAANELPMLLFQSIPGQEEDNARFLLQNGAAKMASNPKELMKYLQLLMENKMILVQMKKNMRKLQKRNAAANGMKVILQLAQIGTSMEEVDHTAFVEQTTY</sequence>
<protein>
    <submittedName>
        <fullName evidence="7">Glycosyltransferase</fullName>
    </submittedName>
</protein>
<reference evidence="7 8" key="1">
    <citation type="submission" date="2018-10" db="EMBL/GenBank/DDBJ databases">
        <title>Falsibacillus sp. genome draft.</title>
        <authorList>
            <person name="Shi S."/>
        </authorList>
    </citation>
    <scope>NUCLEOTIDE SEQUENCE [LARGE SCALE GENOMIC DNA]</scope>
    <source>
        <strain evidence="7 8">GY 10110</strain>
    </source>
</reference>
<dbReference type="AlphaFoldDB" id="A0A3L7JKU2"/>
<dbReference type="InterPro" id="IPR009695">
    <property type="entry name" value="Diacylglyc_glucosyltr_N"/>
</dbReference>
<dbReference type="SUPFAM" id="SSF53756">
    <property type="entry name" value="UDP-Glycosyltransferase/glycogen phosphorylase"/>
    <property type="match status" value="1"/>
</dbReference>
<evidence type="ECO:0000313" key="7">
    <source>
        <dbReference type="EMBL" id="RLQ91090.1"/>
    </source>
</evidence>
<dbReference type="GO" id="GO:0016020">
    <property type="term" value="C:membrane"/>
    <property type="evidence" value="ECO:0007669"/>
    <property type="project" value="UniProtKB-SubCell"/>
</dbReference>
<dbReference type="Pfam" id="PF04101">
    <property type="entry name" value="Glyco_tran_28_C"/>
    <property type="match status" value="1"/>
</dbReference>
<dbReference type="InterPro" id="IPR007235">
    <property type="entry name" value="Glyco_trans_28_C"/>
</dbReference>
<feature type="domain" description="Diacylglycerol glucosyltransferase N-terminal" evidence="6">
    <location>
        <begin position="23"/>
        <end position="187"/>
    </location>
</feature>
<comment type="subcellular location">
    <subcellularLocation>
        <location evidence="1">Membrane</location>
    </subcellularLocation>
</comment>
<comment type="similarity">
    <text evidence="2">Belongs to the glycosyltransferase 28 family.</text>
</comment>
<evidence type="ECO:0000256" key="4">
    <source>
        <dbReference type="ARBA" id="ARBA00022679"/>
    </source>
</evidence>
<gene>
    <name evidence="7" type="ORF">D9X91_21315</name>
</gene>